<keyword evidence="3" id="KW-1185">Reference proteome</keyword>
<feature type="domain" description="Zinc knuckle CX2CX4HX4C" evidence="2">
    <location>
        <begin position="37"/>
        <end position="80"/>
    </location>
</feature>
<feature type="region of interest" description="Disordered" evidence="1">
    <location>
        <begin position="131"/>
        <end position="169"/>
    </location>
</feature>
<organism evidence="3 4">
    <name type="scientific">Camelina sativa</name>
    <name type="common">False flax</name>
    <name type="synonym">Myagrum sativum</name>
    <dbReference type="NCBI Taxonomy" id="90675"/>
    <lineage>
        <taxon>Eukaryota</taxon>
        <taxon>Viridiplantae</taxon>
        <taxon>Streptophyta</taxon>
        <taxon>Embryophyta</taxon>
        <taxon>Tracheophyta</taxon>
        <taxon>Spermatophyta</taxon>
        <taxon>Magnoliopsida</taxon>
        <taxon>eudicotyledons</taxon>
        <taxon>Gunneridae</taxon>
        <taxon>Pentapetalae</taxon>
        <taxon>rosids</taxon>
        <taxon>malvids</taxon>
        <taxon>Brassicales</taxon>
        <taxon>Brassicaceae</taxon>
        <taxon>Camelineae</taxon>
        <taxon>Camelina</taxon>
    </lineage>
</organism>
<feature type="compositionally biased region" description="Acidic residues" evidence="1">
    <location>
        <begin position="279"/>
        <end position="288"/>
    </location>
</feature>
<dbReference type="RefSeq" id="XP_019083188.1">
    <property type="nucleotide sequence ID" value="XM_019227643.1"/>
</dbReference>
<dbReference type="Pfam" id="PF14392">
    <property type="entry name" value="zf-CCHC_4"/>
    <property type="match status" value="1"/>
</dbReference>
<dbReference type="PANTHER" id="PTHR31286:SF163">
    <property type="entry name" value="ZINC KNUCKLE CX2CX4HX4C DOMAIN-CONTAINING PROTEIN"/>
    <property type="match status" value="1"/>
</dbReference>
<evidence type="ECO:0000313" key="3">
    <source>
        <dbReference type="Proteomes" id="UP000694864"/>
    </source>
</evidence>
<proteinExistence type="predicted"/>
<dbReference type="PANTHER" id="PTHR31286">
    <property type="entry name" value="GLYCINE-RICH CELL WALL STRUCTURAL PROTEIN 1.8-LIKE"/>
    <property type="match status" value="1"/>
</dbReference>
<feature type="region of interest" description="Disordered" evidence="1">
    <location>
        <begin position="240"/>
        <end position="310"/>
    </location>
</feature>
<sequence>MHFWEVATLHAIGNKIRILREVDEETGSQFVTINGFNPLIFHLVVPFNTGDEVVASLEYEKLLGYCRHCFRLTHDVKVCPELRKNEGGRGPGDVADRRGGSWNQPLLKPNAQHFEGGWEKPRKFAKRSLDFNSETTRDRDQQQPRIGESSKNGSRYQAKNHGNLGQQRSYGRYIEAREGAGNFMVHQSRSHPPRKGNGPTWPKPLYQAKQKLGSQANVVHESILPTADDLVDREKDSLMEDANGISGGDNDPGFSVSSDDLLEDGEYQEGEASGLVEDTAADDNEVQTDTEKGVSETEDDAPQGNGSISSSIVEDLGHVNQALKDFKLGNSKVIKAKRIGFSGPKGGRGDKRHVVAIASPGKRLLAKALLLKSAGDVGKNKGVVRPNQRKSEGGNMGGGTRKQKKGMVALPKPPAQT</sequence>
<dbReference type="GeneID" id="104701115"/>
<gene>
    <name evidence="4" type="primary">LOC104701115</name>
</gene>
<feature type="region of interest" description="Disordered" evidence="1">
    <location>
        <begin position="378"/>
        <end position="417"/>
    </location>
</feature>
<evidence type="ECO:0000259" key="2">
    <source>
        <dbReference type="Pfam" id="PF14392"/>
    </source>
</evidence>
<dbReference type="InterPro" id="IPR025836">
    <property type="entry name" value="Zn_knuckle_CX2CX4HX4C"/>
</dbReference>
<feature type="compositionally biased region" description="Acidic residues" evidence="1">
    <location>
        <begin position="260"/>
        <end position="269"/>
    </location>
</feature>
<evidence type="ECO:0000313" key="4">
    <source>
        <dbReference type="RefSeq" id="XP_019083188.1"/>
    </source>
</evidence>
<feature type="region of interest" description="Disordered" evidence="1">
    <location>
        <begin position="185"/>
        <end position="205"/>
    </location>
</feature>
<protein>
    <submittedName>
        <fullName evidence="4">Uncharacterized protein LOC104701115 isoform X1</fullName>
    </submittedName>
</protein>
<dbReference type="InterPro" id="IPR040256">
    <property type="entry name" value="At4g02000-like"/>
</dbReference>
<reference evidence="3" key="1">
    <citation type="journal article" date="2014" name="Nat. Commun.">
        <title>The emerging biofuel crop Camelina sativa retains a highly undifferentiated hexaploid genome structure.</title>
        <authorList>
            <person name="Kagale S."/>
            <person name="Koh C."/>
            <person name="Nixon J."/>
            <person name="Bollina V."/>
            <person name="Clarke W.E."/>
            <person name="Tuteja R."/>
            <person name="Spillane C."/>
            <person name="Robinson S.J."/>
            <person name="Links M.G."/>
            <person name="Clarke C."/>
            <person name="Higgins E.E."/>
            <person name="Huebert T."/>
            <person name="Sharpe A.G."/>
            <person name="Parkin I.A."/>
        </authorList>
    </citation>
    <scope>NUCLEOTIDE SEQUENCE [LARGE SCALE GENOMIC DNA]</scope>
    <source>
        <strain evidence="3">cv. DH55</strain>
    </source>
</reference>
<accession>A0ABM1Q8V0</accession>
<feature type="region of interest" description="Disordered" evidence="1">
    <location>
        <begin position="82"/>
        <end position="119"/>
    </location>
</feature>
<dbReference type="Proteomes" id="UP000694864">
    <property type="component" value="Chromosome 7"/>
</dbReference>
<name>A0ABM1Q8V0_CAMSA</name>
<reference evidence="4" key="2">
    <citation type="submission" date="2025-08" db="UniProtKB">
        <authorList>
            <consortium name="RefSeq"/>
        </authorList>
    </citation>
    <scope>IDENTIFICATION</scope>
    <source>
        <tissue evidence="4">Leaf</tissue>
    </source>
</reference>
<evidence type="ECO:0000256" key="1">
    <source>
        <dbReference type="SAM" id="MobiDB-lite"/>
    </source>
</evidence>